<dbReference type="InterPro" id="IPR029044">
    <property type="entry name" value="Nucleotide-diphossugar_trans"/>
</dbReference>
<organism evidence="2 3">
    <name type="scientific">Roseicyclus mahoneyensis</name>
    <dbReference type="NCBI Taxonomy" id="164332"/>
    <lineage>
        <taxon>Bacteria</taxon>
        <taxon>Pseudomonadati</taxon>
        <taxon>Pseudomonadota</taxon>
        <taxon>Alphaproteobacteria</taxon>
        <taxon>Rhodobacterales</taxon>
        <taxon>Roseobacteraceae</taxon>
        <taxon>Roseicyclus</taxon>
    </lineage>
</organism>
<keyword evidence="3" id="KW-1185">Reference proteome</keyword>
<protein>
    <submittedName>
        <fullName evidence="2">Glycosyl transferase-like sugar-binding protein</fullName>
    </submittedName>
</protein>
<dbReference type="AlphaFoldDB" id="A0A316G8G2"/>
<keyword evidence="1 2" id="KW-0808">Transferase</keyword>
<comment type="caution">
    <text evidence="2">The sequence shown here is derived from an EMBL/GenBank/DDBJ whole genome shotgun (WGS) entry which is preliminary data.</text>
</comment>
<dbReference type="SUPFAM" id="SSF53448">
    <property type="entry name" value="Nucleotide-diphospho-sugar transferases"/>
    <property type="match status" value="1"/>
</dbReference>
<dbReference type="EMBL" id="QGGW01000014">
    <property type="protein sequence ID" value="PWK56276.1"/>
    <property type="molecule type" value="Genomic_DNA"/>
</dbReference>
<dbReference type="Gene3D" id="3.90.550.20">
    <property type="match status" value="1"/>
</dbReference>
<dbReference type="InterPro" id="IPR007577">
    <property type="entry name" value="GlycoTrfase_DXD_sugar-bd_CS"/>
</dbReference>
<reference evidence="2 3" key="1">
    <citation type="submission" date="2018-05" db="EMBL/GenBank/DDBJ databases">
        <title>Genomic Encyclopedia of Type Strains, Phase IV (KMG-IV): sequencing the most valuable type-strain genomes for metagenomic binning, comparative biology and taxonomic classification.</title>
        <authorList>
            <person name="Goeker M."/>
        </authorList>
    </citation>
    <scope>NUCLEOTIDE SEQUENCE [LARGE SCALE GENOMIC DNA]</scope>
    <source>
        <strain evidence="2 3">DSM 16097</strain>
    </source>
</reference>
<dbReference type="OrthoDB" id="146908at2"/>
<dbReference type="InterPro" id="IPR051706">
    <property type="entry name" value="Glycosyltransferase_domain"/>
</dbReference>
<dbReference type="Proteomes" id="UP000245708">
    <property type="component" value="Unassembled WGS sequence"/>
</dbReference>
<sequence length="251" mass="27215">MTDAQSPLPAALPLKEACRIIGTRQAPRPPRILHQFWDRDPPSQIKTLLDHSAKVCREAGVEHRLWDAASGAALLADGFPDIVAQAHKSAPHPSMQADILRLAILWRHGGVYLDADMALRSGAGANLWLSFTDALVFKWNLQDRHNAPNWLIGFRPGHDLALTCLMHTATKMAAAVSADAELALKNALAYGPGALTEAVGGWIAARGSEGITVLDADEAYKMVQNGPELLKAPLHYKKTALHWLVAGRKGR</sequence>
<evidence type="ECO:0000256" key="1">
    <source>
        <dbReference type="ARBA" id="ARBA00022679"/>
    </source>
</evidence>
<proteinExistence type="predicted"/>
<dbReference type="PANTHER" id="PTHR32385">
    <property type="entry name" value="MANNOSYL PHOSPHORYLINOSITOL CERAMIDE SYNTHASE"/>
    <property type="match status" value="1"/>
</dbReference>
<accession>A0A316G8G2</accession>
<dbReference type="GO" id="GO:0016020">
    <property type="term" value="C:membrane"/>
    <property type="evidence" value="ECO:0007669"/>
    <property type="project" value="GOC"/>
</dbReference>
<evidence type="ECO:0000313" key="3">
    <source>
        <dbReference type="Proteomes" id="UP000245708"/>
    </source>
</evidence>
<dbReference type="PANTHER" id="PTHR32385:SF15">
    <property type="entry name" value="INOSITOL PHOSPHOCERAMIDE MANNOSYLTRANSFERASE 1"/>
    <property type="match status" value="1"/>
</dbReference>
<dbReference type="Pfam" id="PF04488">
    <property type="entry name" value="Gly_transf_sug"/>
    <property type="match status" value="1"/>
</dbReference>
<dbReference type="GO" id="GO:0051999">
    <property type="term" value="P:mannosyl-inositol phosphorylceramide biosynthetic process"/>
    <property type="evidence" value="ECO:0007669"/>
    <property type="project" value="TreeGrafter"/>
</dbReference>
<dbReference type="RefSeq" id="WP_109670759.1">
    <property type="nucleotide sequence ID" value="NZ_QGGW01000014.1"/>
</dbReference>
<name>A0A316G8G2_9RHOB</name>
<gene>
    <name evidence="2" type="ORF">C7455_11412</name>
</gene>
<evidence type="ECO:0000313" key="2">
    <source>
        <dbReference type="EMBL" id="PWK56276.1"/>
    </source>
</evidence>
<dbReference type="GO" id="GO:0000030">
    <property type="term" value="F:mannosyltransferase activity"/>
    <property type="evidence" value="ECO:0007669"/>
    <property type="project" value="TreeGrafter"/>
</dbReference>